<keyword evidence="5 6" id="KW-0539">Nucleus</keyword>
<dbReference type="RefSeq" id="XP_002505289.1">
    <property type="nucleotide sequence ID" value="XM_002505243.1"/>
</dbReference>
<dbReference type="SUPFAM" id="SSF140718">
    <property type="entry name" value="Mediator hinge subcomplex-like"/>
    <property type="match status" value="1"/>
</dbReference>
<comment type="subcellular location">
    <subcellularLocation>
        <location evidence="1 6">Nucleus</location>
    </subcellularLocation>
</comment>
<evidence type="ECO:0000256" key="3">
    <source>
        <dbReference type="ARBA" id="ARBA00023159"/>
    </source>
</evidence>
<dbReference type="eggNOG" id="KOG1510">
    <property type="taxonomic scope" value="Eukaryota"/>
</dbReference>
<proteinExistence type="inferred from homology"/>
<evidence type="ECO:0000256" key="6">
    <source>
        <dbReference type="RuleBase" id="RU366036"/>
    </source>
</evidence>
<dbReference type="Gene3D" id="6.10.280.10">
    <property type="entry name" value="Mediator complex, subunit Med21"/>
    <property type="match status" value="1"/>
</dbReference>
<dbReference type="GO" id="GO:0006357">
    <property type="term" value="P:regulation of transcription by RNA polymerase II"/>
    <property type="evidence" value="ECO:0007669"/>
    <property type="project" value="TreeGrafter"/>
</dbReference>
<organism evidence="8 9">
    <name type="scientific">Micromonas commoda (strain RCC299 / NOUM17 / CCMP2709)</name>
    <name type="common">Picoplanktonic green alga</name>
    <dbReference type="NCBI Taxonomy" id="296587"/>
    <lineage>
        <taxon>Eukaryota</taxon>
        <taxon>Viridiplantae</taxon>
        <taxon>Chlorophyta</taxon>
        <taxon>Mamiellophyceae</taxon>
        <taxon>Mamiellales</taxon>
        <taxon>Mamiellaceae</taxon>
        <taxon>Micromonas</taxon>
    </lineage>
</organism>
<dbReference type="FunCoup" id="C1EEJ5">
    <property type="interactions" value="1245"/>
</dbReference>
<dbReference type="Pfam" id="PF11221">
    <property type="entry name" value="Med21"/>
    <property type="match status" value="1"/>
</dbReference>
<evidence type="ECO:0000256" key="4">
    <source>
        <dbReference type="ARBA" id="ARBA00023163"/>
    </source>
</evidence>
<dbReference type="PANTHER" id="PTHR13381">
    <property type="entry name" value="RNA POLYMERASE II HOLOENZYME COMPONENT SRB7"/>
    <property type="match status" value="1"/>
</dbReference>
<keyword evidence="2 6" id="KW-0805">Transcription regulation</keyword>
<dbReference type="OMA" id="TDNCINF"/>
<name>C1EEJ5_MICCC</name>
<evidence type="ECO:0000256" key="5">
    <source>
        <dbReference type="ARBA" id="ARBA00023242"/>
    </source>
</evidence>
<dbReference type="Proteomes" id="UP000002009">
    <property type="component" value="Chromosome 11"/>
</dbReference>
<gene>
    <name evidence="8" type="ORF">MICPUN_62647</name>
</gene>
<dbReference type="GO" id="GO:0003712">
    <property type="term" value="F:transcription coregulator activity"/>
    <property type="evidence" value="ECO:0007669"/>
    <property type="project" value="TreeGrafter"/>
</dbReference>
<comment type="similarity">
    <text evidence="6">Belongs to the Mediator complex subunit 21 family.</text>
</comment>
<dbReference type="PANTHER" id="PTHR13381:SF0">
    <property type="entry name" value="MEDIATOR OF RNA POLYMERASE II TRANSCRIPTION SUBUNIT 21"/>
    <property type="match status" value="1"/>
</dbReference>
<feature type="region of interest" description="Disordered" evidence="7">
    <location>
        <begin position="32"/>
        <end position="54"/>
    </location>
</feature>
<dbReference type="GO" id="GO:0016592">
    <property type="term" value="C:mediator complex"/>
    <property type="evidence" value="ECO:0007669"/>
    <property type="project" value="UniProtKB-UniRule"/>
</dbReference>
<comment type="subunit">
    <text evidence="6">Component of the Mediator complex.</text>
</comment>
<sequence length="143" mass="15540">MADIVTQLQDSVNELNGMFYNCVGVLQRDAKPAGTTADGELSDELPDDGREASEKQIKEMAAAVVQQSRKIDELASLLPEVDLDEHAQLGRIAKLQAENDELDRELARELEASEKILAKATAAFEAATDKVLLSEDQPSTTGR</sequence>
<dbReference type="InParanoid" id="C1EEJ5"/>
<reference evidence="8 9" key="1">
    <citation type="journal article" date="2009" name="Science">
        <title>Green evolution and dynamic adaptations revealed by genomes of the marine picoeukaryotes Micromonas.</title>
        <authorList>
            <person name="Worden A.Z."/>
            <person name="Lee J.H."/>
            <person name="Mock T."/>
            <person name="Rouze P."/>
            <person name="Simmons M.P."/>
            <person name="Aerts A.L."/>
            <person name="Allen A.E."/>
            <person name="Cuvelier M.L."/>
            <person name="Derelle E."/>
            <person name="Everett M.V."/>
            <person name="Foulon E."/>
            <person name="Grimwood J."/>
            <person name="Gundlach H."/>
            <person name="Henrissat B."/>
            <person name="Napoli C."/>
            <person name="McDonald S.M."/>
            <person name="Parker M.S."/>
            <person name="Rombauts S."/>
            <person name="Salamov A."/>
            <person name="Von Dassow P."/>
            <person name="Badger J.H."/>
            <person name="Coutinho P.M."/>
            <person name="Demir E."/>
            <person name="Dubchak I."/>
            <person name="Gentemann C."/>
            <person name="Eikrem W."/>
            <person name="Gready J.E."/>
            <person name="John U."/>
            <person name="Lanier W."/>
            <person name="Lindquist E.A."/>
            <person name="Lucas S."/>
            <person name="Mayer K.F."/>
            <person name="Moreau H."/>
            <person name="Not F."/>
            <person name="Otillar R."/>
            <person name="Panaud O."/>
            <person name="Pangilinan J."/>
            <person name="Paulsen I."/>
            <person name="Piegu B."/>
            <person name="Poliakov A."/>
            <person name="Robbens S."/>
            <person name="Schmutz J."/>
            <person name="Toulza E."/>
            <person name="Wyss T."/>
            <person name="Zelensky A."/>
            <person name="Zhou K."/>
            <person name="Armbrust E.V."/>
            <person name="Bhattacharya D."/>
            <person name="Goodenough U.W."/>
            <person name="Van de Peer Y."/>
            <person name="Grigoriev I.V."/>
        </authorList>
    </citation>
    <scope>NUCLEOTIDE SEQUENCE [LARGE SCALE GENOMIC DNA]</scope>
    <source>
        <strain evidence="9">RCC299 / NOUM17</strain>
    </source>
</reference>
<dbReference type="KEGG" id="mis:MICPUN_62647"/>
<dbReference type="OrthoDB" id="526653at2759"/>
<dbReference type="GeneID" id="8247410"/>
<accession>C1EEJ5</accession>
<dbReference type="STRING" id="296587.C1EEJ5"/>
<evidence type="ECO:0000256" key="1">
    <source>
        <dbReference type="ARBA" id="ARBA00004123"/>
    </source>
</evidence>
<evidence type="ECO:0000256" key="2">
    <source>
        <dbReference type="ARBA" id="ARBA00023015"/>
    </source>
</evidence>
<dbReference type="AlphaFoldDB" id="C1EEJ5"/>
<protein>
    <recommendedName>
        <fullName evidence="6">Mediator of RNA polymerase II transcription subunit 21</fullName>
    </recommendedName>
</protein>
<keyword evidence="9" id="KW-1185">Reference proteome</keyword>
<dbReference type="EMBL" id="CP001330">
    <property type="protein sequence ID" value="ACO66547.1"/>
    <property type="molecule type" value="Genomic_DNA"/>
</dbReference>
<dbReference type="InterPro" id="IPR037212">
    <property type="entry name" value="Med7/Med21-like"/>
</dbReference>
<evidence type="ECO:0000313" key="9">
    <source>
        <dbReference type="Proteomes" id="UP000002009"/>
    </source>
</evidence>
<comment type="function">
    <text evidence="6">Component of the Mediator complex, a coactivator involved in the regulated transcription of nearly all RNA polymerase II-dependent genes. Mediator functions as a bridge to convey information from gene-specific regulatory proteins to the basal RNA polymerase II transcription machinery. Mediator is recruited to promoters by direct interactions with regulatory proteins and serves as a scaffold for the assembly of a functional preinitiation complex with RNA polymerase II and the general transcription factors.</text>
</comment>
<dbReference type="InterPro" id="IPR021384">
    <property type="entry name" value="Mediator_Med21"/>
</dbReference>
<evidence type="ECO:0000313" key="8">
    <source>
        <dbReference type="EMBL" id="ACO66547.1"/>
    </source>
</evidence>
<keyword evidence="4 6" id="KW-0804">Transcription</keyword>
<keyword evidence="3 6" id="KW-0010">Activator</keyword>
<evidence type="ECO:0000256" key="7">
    <source>
        <dbReference type="SAM" id="MobiDB-lite"/>
    </source>
</evidence>